<sequence>MSPARDVSQFFHSWLEAVNTRDWDSALDHLASEILHNEEAITAQTFLRKLQNNLAAMPDSKTESNLLVVDKHAGKIAARLTHFGTLVKPLRGVEVTGKQLEWSEYVFCEFGNGKICAWASLWDLAHRPSGISDRSSDRATDLNGDIDLENLYRRYIHSINTLKMAEHFPDCCQPQITHNGINLSIDEYRTFIESSFEEIKGLTFTIVKLVADKESQRLAARLEFTGRPMKEFRGIQPTGNEVNFSEHVIYELDEGKIARVWSVLDLDAYRASMES</sequence>
<dbReference type="Proteomes" id="UP001498476">
    <property type="component" value="Unassembled WGS sequence"/>
</dbReference>
<dbReference type="InterPro" id="IPR032710">
    <property type="entry name" value="NTF2-like_dom_sf"/>
</dbReference>
<dbReference type="PANTHER" id="PTHR38436:SF1">
    <property type="entry name" value="ESTER CYCLASE"/>
    <property type="match status" value="1"/>
</dbReference>
<proteinExistence type="predicted"/>
<dbReference type="SUPFAM" id="SSF54427">
    <property type="entry name" value="NTF2-like"/>
    <property type="match status" value="2"/>
</dbReference>
<dbReference type="Gene3D" id="3.10.450.50">
    <property type="match status" value="2"/>
</dbReference>
<comment type="caution">
    <text evidence="1">The sequence shown here is derived from an EMBL/GenBank/DDBJ whole genome shotgun (WGS) entry which is preliminary data.</text>
</comment>
<protein>
    <recommendedName>
        <fullName evidence="3">SnoaL-like polyketide cyclase</fullName>
    </recommendedName>
</protein>
<evidence type="ECO:0008006" key="3">
    <source>
        <dbReference type="Google" id="ProtNLM"/>
    </source>
</evidence>
<accession>A0ABR1GJJ8</accession>
<dbReference type="EMBL" id="JAZAVJ010000337">
    <property type="protein sequence ID" value="KAK7398442.1"/>
    <property type="molecule type" value="Genomic_DNA"/>
</dbReference>
<reference evidence="1 2" key="1">
    <citation type="journal article" date="2025" name="Microbiol. Resour. Announc.">
        <title>Draft genome sequences for Neonectria magnoliae and Neonectria punicea, canker pathogens of Liriodendron tulipifera and Acer saccharum in West Virginia.</title>
        <authorList>
            <person name="Petronek H.M."/>
            <person name="Kasson M.T."/>
            <person name="Metheny A.M."/>
            <person name="Stauder C.M."/>
            <person name="Lovett B."/>
            <person name="Lynch S.C."/>
            <person name="Garnas J.R."/>
            <person name="Kasson L.R."/>
            <person name="Stajich J.E."/>
        </authorList>
    </citation>
    <scope>NUCLEOTIDE SEQUENCE [LARGE SCALE GENOMIC DNA]</scope>
    <source>
        <strain evidence="1 2">NRRL 64653</strain>
    </source>
</reference>
<gene>
    <name evidence="1" type="ORF">QQX98_012193</name>
</gene>
<evidence type="ECO:0000313" key="1">
    <source>
        <dbReference type="EMBL" id="KAK7398442.1"/>
    </source>
</evidence>
<dbReference type="Pfam" id="PF07366">
    <property type="entry name" value="SnoaL"/>
    <property type="match status" value="2"/>
</dbReference>
<keyword evidence="2" id="KW-1185">Reference proteome</keyword>
<evidence type="ECO:0000313" key="2">
    <source>
        <dbReference type="Proteomes" id="UP001498476"/>
    </source>
</evidence>
<dbReference type="PANTHER" id="PTHR38436">
    <property type="entry name" value="POLYKETIDE CYCLASE SNOAL-LIKE DOMAIN"/>
    <property type="match status" value="1"/>
</dbReference>
<organism evidence="1 2">
    <name type="scientific">Neonectria punicea</name>
    <dbReference type="NCBI Taxonomy" id="979145"/>
    <lineage>
        <taxon>Eukaryota</taxon>
        <taxon>Fungi</taxon>
        <taxon>Dikarya</taxon>
        <taxon>Ascomycota</taxon>
        <taxon>Pezizomycotina</taxon>
        <taxon>Sordariomycetes</taxon>
        <taxon>Hypocreomycetidae</taxon>
        <taxon>Hypocreales</taxon>
        <taxon>Nectriaceae</taxon>
        <taxon>Neonectria</taxon>
    </lineage>
</organism>
<dbReference type="InterPro" id="IPR009959">
    <property type="entry name" value="Cyclase_SnoaL-like"/>
</dbReference>
<name>A0ABR1GJJ8_9HYPO</name>